<proteinExistence type="predicted"/>
<protein>
    <submittedName>
        <fullName evidence="1">Unplaced genomic scaffold SPHSTscaffold_542, whole genome shotgun sequence</fullName>
    </submittedName>
</protein>
<gene>
    <name evidence="2" type="ORF">M422DRAFT_29082</name>
    <name evidence="1" type="ORF">M422DRAFT_39516</name>
</gene>
<dbReference type="AlphaFoldDB" id="A0A0C9TP16"/>
<dbReference type="Proteomes" id="UP000054279">
    <property type="component" value="Unassembled WGS sequence"/>
</dbReference>
<dbReference type="EMBL" id="KN837617">
    <property type="protein sequence ID" value="KIJ23649.1"/>
    <property type="molecule type" value="Genomic_DNA"/>
</dbReference>
<dbReference type="HOGENOM" id="CLU_2348045_0_0_1"/>
<evidence type="ECO:0000313" key="3">
    <source>
        <dbReference type="Proteomes" id="UP000054279"/>
    </source>
</evidence>
<evidence type="ECO:0000313" key="1">
    <source>
        <dbReference type="EMBL" id="KIJ23649.1"/>
    </source>
</evidence>
<reference evidence="1 3" key="1">
    <citation type="submission" date="2014-06" db="EMBL/GenBank/DDBJ databases">
        <title>Evolutionary Origins and Diversification of the Mycorrhizal Mutualists.</title>
        <authorList>
            <consortium name="DOE Joint Genome Institute"/>
            <consortium name="Mycorrhizal Genomics Consortium"/>
            <person name="Kohler A."/>
            <person name="Kuo A."/>
            <person name="Nagy L.G."/>
            <person name="Floudas D."/>
            <person name="Copeland A."/>
            <person name="Barry K.W."/>
            <person name="Cichocki N."/>
            <person name="Veneault-Fourrey C."/>
            <person name="LaButti K."/>
            <person name="Lindquist E.A."/>
            <person name="Lipzen A."/>
            <person name="Lundell T."/>
            <person name="Morin E."/>
            <person name="Murat C."/>
            <person name="Riley R."/>
            <person name="Ohm R."/>
            <person name="Sun H."/>
            <person name="Tunlid A."/>
            <person name="Henrissat B."/>
            <person name="Grigoriev I.V."/>
            <person name="Hibbett D.S."/>
            <person name="Martin F."/>
        </authorList>
    </citation>
    <scope>NUCLEOTIDE SEQUENCE [LARGE SCALE GENOMIC DNA]</scope>
    <source>
        <strain evidence="1 3">SS14</strain>
    </source>
</reference>
<accession>A0A0C9TP16</accession>
<organism evidence="1 3">
    <name type="scientific">Sphaerobolus stellatus (strain SS14)</name>
    <dbReference type="NCBI Taxonomy" id="990650"/>
    <lineage>
        <taxon>Eukaryota</taxon>
        <taxon>Fungi</taxon>
        <taxon>Dikarya</taxon>
        <taxon>Basidiomycota</taxon>
        <taxon>Agaricomycotina</taxon>
        <taxon>Agaricomycetes</taxon>
        <taxon>Phallomycetidae</taxon>
        <taxon>Geastrales</taxon>
        <taxon>Sphaerobolaceae</taxon>
        <taxon>Sphaerobolus</taxon>
    </lineage>
</organism>
<dbReference type="EMBL" id="KN837105">
    <property type="protein sequence ID" value="KIJ46893.1"/>
    <property type="molecule type" value="Genomic_DNA"/>
</dbReference>
<keyword evidence="3" id="KW-1185">Reference proteome</keyword>
<sequence>MARPSAVAIPGEECFDYCDWDPYEEGFRRLNFRNSGTCFGRLAKRHPKRGWRYGEYGTMQILPSLTDPDCRLKHVNEHGYPILSGNPSHDHPPSLDL</sequence>
<evidence type="ECO:0000313" key="2">
    <source>
        <dbReference type="EMBL" id="KIJ46893.1"/>
    </source>
</evidence>
<name>A0A0C9TP16_SPHS4</name>